<sequence length="866" mass="97935">MNFPEHSNSVPPSSPAEEARLARTDPLTGLPNRLALDEYLPWALEQASQQQQVMAVGIIDLDDFKPVNDFLGHEKGNTLLIELTRRLKSNLGEENFLARLEGDEFVVIFNALIETDVLAELKKLLDRLHCAVDSPFLLSETDKPVTIGMSLGLALYPEDGTRPRELLRKADAAMYQAKVNKKDRREWWHWGPIPSSTPSIEPPFNPFGEYARQSLLAVQEHLDRIGNDFFSFFYAELKQQATPSNILQCLTPDEWKKLIETQANYLKTLIAPQSTIESITAQASHLGQVHALIGVSGSWLTRAMSTYWAVFRRHLDTMPLMARERHRIMRAVAARLLLDVEVQLDNIQKVMDQYNALLSIPPLTHGRRKQSELDDLALLPGILACQVLRPNTQGSFTIERSSGALSAELTRILTNPETQPVLDTRVPAGQGLIASAWHTGQVQISNAYGQDSRTLLWQPFFHPLGLRSAVAIPIRGTQDIECILVLIGKYPHQFAIDWMQTFVTSLQNRWHQISVTYQRVSLSPDTPNASFYRKLLHANGLAMFVQPVIDLHTGRMVKIEALARLVDPAGRVILPNDFIPALRASDLSTLFLQGLKQCLELIQISRDNEQEVHIALNLPPSTLLHPECSLWIEENLGRYAVMPRQLTLELLEDQEFDIQEVDLAMKRLKRLGVQLAIDDLGSGYSSLQRFSDFPFDIIKIDRSILKNISSDPIKTLKLIRTMVQIGHDFERTVIVEGLENTDIIEVVTLLGGRFGQGYALARPMPIQALKSWTCPMDFNPASQNTFQSYLGALAYYWRHLRIDPTAPPYRAPAPEDCPFRDFLLRHPAKNKTGIELLDILTNPNHPDKHQESSDQLRQWLLEQIRG</sequence>
<feature type="domain" description="EAL" evidence="3">
    <location>
        <begin position="525"/>
        <end position="777"/>
    </location>
</feature>
<dbReference type="Gene3D" id="3.20.20.450">
    <property type="entry name" value="EAL domain"/>
    <property type="match status" value="1"/>
</dbReference>
<reference evidence="6" key="2">
    <citation type="submission" date="2021-02" db="EMBL/GenBank/DDBJ databases">
        <title>Comparative genomics of Ferrovum myxofaciens strains, predominant extremophile bacteria forming large biofilm stalactites in acid mine ecosystems.</title>
        <authorList>
            <person name="Burkartova K."/>
            <person name="Ridl J."/>
            <person name="Pajer P."/>
            <person name="Falteisek L."/>
        </authorList>
    </citation>
    <scope>NUCLEOTIDE SEQUENCE</scope>
    <source>
        <strain evidence="6">MI1III</strain>
    </source>
</reference>
<dbReference type="Gene3D" id="1.10.490.10">
    <property type="entry name" value="Globins"/>
    <property type="match status" value="1"/>
</dbReference>
<reference evidence="5 7" key="1">
    <citation type="submission" date="2016-01" db="EMBL/GenBank/DDBJ databases">
        <title>Genome sequence of the acidophilic iron oxidising Ferrovum strain Z-31.</title>
        <authorList>
            <person name="Poehlein A."/>
            <person name="Ullrich S.R."/>
            <person name="Schloemann M."/>
            <person name="Muehling M."/>
            <person name="Daniel R."/>
        </authorList>
    </citation>
    <scope>NUCLEOTIDE SEQUENCE [LARGE SCALE GENOMIC DNA]</scope>
    <source>
        <strain evidence="5 7">Z-31</strain>
    </source>
</reference>
<accession>A0A8F3DUH3</accession>
<evidence type="ECO:0000313" key="5">
    <source>
        <dbReference type="EMBL" id="KXW58902.1"/>
    </source>
</evidence>
<organism evidence="5 7">
    <name type="scientific">Ferrovum myxofaciens</name>
    <dbReference type="NCBI Taxonomy" id="416213"/>
    <lineage>
        <taxon>Bacteria</taxon>
        <taxon>Pseudomonadati</taxon>
        <taxon>Pseudomonadota</taxon>
        <taxon>Betaproteobacteria</taxon>
        <taxon>Ferrovales</taxon>
        <taxon>Ferrovaceae</taxon>
        <taxon>Ferrovum</taxon>
    </lineage>
</organism>
<dbReference type="SUPFAM" id="SSF141868">
    <property type="entry name" value="EAL domain-like"/>
    <property type="match status" value="1"/>
</dbReference>
<keyword evidence="7" id="KW-1185">Reference proteome</keyword>
<dbReference type="CDD" id="cd01948">
    <property type="entry name" value="EAL"/>
    <property type="match status" value="1"/>
</dbReference>
<dbReference type="Pfam" id="PF00990">
    <property type="entry name" value="GGDEF"/>
    <property type="match status" value="1"/>
</dbReference>
<evidence type="ECO:0000313" key="6">
    <source>
        <dbReference type="EMBL" id="QWY77103.1"/>
    </source>
</evidence>
<gene>
    <name evidence="5" type="primary">yjcC</name>
    <name evidence="5" type="ORF">FEMY_05840</name>
    <name evidence="6" type="ORF">JZL65_11610</name>
</gene>
<dbReference type="AlphaFoldDB" id="A0A8F3DUH3"/>
<protein>
    <recommendedName>
        <fullName evidence="1">Diguanylate cyclase DosC</fullName>
    </recommendedName>
    <alternativeName>
        <fullName evidence="2">Direct oxygen-sensing cyclase</fullName>
    </alternativeName>
</protein>
<evidence type="ECO:0000256" key="1">
    <source>
        <dbReference type="ARBA" id="ARBA00015125"/>
    </source>
</evidence>
<dbReference type="GO" id="GO:0020037">
    <property type="term" value="F:heme binding"/>
    <property type="evidence" value="ECO:0007669"/>
    <property type="project" value="InterPro"/>
</dbReference>
<dbReference type="PANTHER" id="PTHR33121:SF70">
    <property type="entry name" value="SIGNALING PROTEIN YKOW"/>
    <property type="match status" value="1"/>
</dbReference>
<dbReference type="Gene3D" id="3.30.70.270">
    <property type="match status" value="1"/>
</dbReference>
<evidence type="ECO:0000259" key="3">
    <source>
        <dbReference type="PROSITE" id="PS50883"/>
    </source>
</evidence>
<dbReference type="PROSITE" id="PS50883">
    <property type="entry name" value="EAL"/>
    <property type="match status" value="1"/>
</dbReference>
<dbReference type="InterPro" id="IPR050706">
    <property type="entry name" value="Cyclic-di-GMP_PDE-like"/>
</dbReference>
<dbReference type="InterPro" id="IPR009050">
    <property type="entry name" value="Globin-like_sf"/>
</dbReference>
<dbReference type="Pfam" id="PF00563">
    <property type="entry name" value="EAL"/>
    <property type="match status" value="1"/>
</dbReference>
<dbReference type="GO" id="GO:0019825">
    <property type="term" value="F:oxygen binding"/>
    <property type="evidence" value="ECO:0007669"/>
    <property type="project" value="InterPro"/>
</dbReference>
<proteinExistence type="predicted"/>
<dbReference type="SMART" id="SM00267">
    <property type="entry name" value="GGDEF"/>
    <property type="match status" value="1"/>
</dbReference>
<dbReference type="RefSeq" id="WP_062187550.1">
    <property type="nucleotide sequence ID" value="NZ_CP053675.1"/>
</dbReference>
<dbReference type="InterPro" id="IPR001633">
    <property type="entry name" value="EAL_dom"/>
</dbReference>
<evidence type="ECO:0000313" key="7">
    <source>
        <dbReference type="Proteomes" id="UP000075653"/>
    </source>
</evidence>
<dbReference type="GO" id="GO:0071111">
    <property type="term" value="F:cyclic-guanylate-specific phosphodiesterase activity"/>
    <property type="evidence" value="ECO:0007669"/>
    <property type="project" value="InterPro"/>
</dbReference>
<dbReference type="InterPro" id="IPR029787">
    <property type="entry name" value="Nucleotide_cyclase"/>
</dbReference>
<evidence type="ECO:0000259" key="4">
    <source>
        <dbReference type="PROSITE" id="PS50887"/>
    </source>
</evidence>
<dbReference type="EMBL" id="CP071137">
    <property type="protein sequence ID" value="QWY77103.1"/>
    <property type="molecule type" value="Genomic_DNA"/>
</dbReference>
<dbReference type="InterPro" id="IPR000160">
    <property type="entry name" value="GGDEF_dom"/>
</dbReference>
<dbReference type="NCBIfam" id="TIGR00254">
    <property type="entry name" value="GGDEF"/>
    <property type="match status" value="1"/>
</dbReference>
<dbReference type="Proteomes" id="UP000683551">
    <property type="component" value="Chromosome"/>
</dbReference>
<dbReference type="SUPFAM" id="SSF55781">
    <property type="entry name" value="GAF domain-like"/>
    <property type="match status" value="1"/>
</dbReference>
<dbReference type="InterPro" id="IPR043128">
    <property type="entry name" value="Rev_trsase/Diguanyl_cyclase"/>
</dbReference>
<dbReference type="SUPFAM" id="SSF55073">
    <property type="entry name" value="Nucleotide cyclase"/>
    <property type="match status" value="1"/>
</dbReference>
<dbReference type="SMART" id="SM00052">
    <property type="entry name" value="EAL"/>
    <property type="match status" value="1"/>
</dbReference>
<name>A0A8F3DUH3_9PROT</name>
<dbReference type="InterPro" id="IPR012292">
    <property type="entry name" value="Globin/Proto"/>
</dbReference>
<dbReference type="CDD" id="cd01949">
    <property type="entry name" value="GGDEF"/>
    <property type="match status" value="1"/>
</dbReference>
<dbReference type="PATRIC" id="fig|1789004.3.peg.583"/>
<evidence type="ECO:0000256" key="2">
    <source>
        <dbReference type="ARBA" id="ARBA00029839"/>
    </source>
</evidence>
<dbReference type="InterPro" id="IPR035919">
    <property type="entry name" value="EAL_sf"/>
</dbReference>
<dbReference type="SUPFAM" id="SSF46458">
    <property type="entry name" value="Globin-like"/>
    <property type="match status" value="1"/>
</dbReference>
<accession>A0A149W0A4</accession>
<dbReference type="InterPro" id="IPR029016">
    <property type="entry name" value="GAF-like_dom_sf"/>
</dbReference>
<dbReference type="PROSITE" id="PS50887">
    <property type="entry name" value="GGDEF"/>
    <property type="match status" value="1"/>
</dbReference>
<dbReference type="Gene3D" id="3.30.450.40">
    <property type="match status" value="1"/>
</dbReference>
<feature type="domain" description="GGDEF" evidence="4">
    <location>
        <begin position="52"/>
        <end position="190"/>
    </location>
</feature>
<dbReference type="EMBL" id="LRRD01000008">
    <property type="protein sequence ID" value="KXW58902.1"/>
    <property type="molecule type" value="Genomic_DNA"/>
</dbReference>
<dbReference type="PANTHER" id="PTHR33121">
    <property type="entry name" value="CYCLIC DI-GMP PHOSPHODIESTERASE PDEF"/>
    <property type="match status" value="1"/>
</dbReference>
<dbReference type="Proteomes" id="UP000075653">
    <property type="component" value="Unassembled WGS sequence"/>
</dbReference>